<dbReference type="EMBL" id="BGPR01000038">
    <property type="protein sequence ID" value="GBL84637.1"/>
    <property type="molecule type" value="Genomic_DNA"/>
</dbReference>
<keyword evidence="2" id="KW-1185">Reference proteome</keyword>
<proteinExistence type="predicted"/>
<gene>
    <name evidence="1" type="ORF">AVEN_191097_1</name>
</gene>
<evidence type="ECO:0000313" key="1">
    <source>
        <dbReference type="EMBL" id="GBL84637.1"/>
    </source>
</evidence>
<organism evidence="1 2">
    <name type="scientific">Araneus ventricosus</name>
    <name type="common">Orbweaver spider</name>
    <name type="synonym">Epeira ventricosa</name>
    <dbReference type="NCBI Taxonomy" id="182803"/>
    <lineage>
        <taxon>Eukaryota</taxon>
        <taxon>Metazoa</taxon>
        <taxon>Ecdysozoa</taxon>
        <taxon>Arthropoda</taxon>
        <taxon>Chelicerata</taxon>
        <taxon>Arachnida</taxon>
        <taxon>Araneae</taxon>
        <taxon>Araneomorphae</taxon>
        <taxon>Entelegynae</taxon>
        <taxon>Araneoidea</taxon>
        <taxon>Araneidae</taxon>
        <taxon>Araneus</taxon>
    </lineage>
</organism>
<dbReference type="Proteomes" id="UP000499080">
    <property type="component" value="Unassembled WGS sequence"/>
</dbReference>
<reference evidence="1 2" key="1">
    <citation type="journal article" date="2019" name="Sci. Rep.">
        <title>Orb-weaving spider Araneus ventricosus genome elucidates the spidroin gene catalogue.</title>
        <authorList>
            <person name="Kono N."/>
            <person name="Nakamura H."/>
            <person name="Ohtoshi R."/>
            <person name="Moran D.A.P."/>
            <person name="Shinohara A."/>
            <person name="Yoshida Y."/>
            <person name="Fujiwara M."/>
            <person name="Mori M."/>
            <person name="Tomita M."/>
            <person name="Arakawa K."/>
        </authorList>
    </citation>
    <scope>NUCLEOTIDE SEQUENCE [LARGE SCALE GENOMIC DNA]</scope>
</reference>
<dbReference type="AlphaFoldDB" id="A0A4Y2AYJ0"/>
<comment type="caution">
    <text evidence="1">The sequence shown here is derived from an EMBL/GenBank/DDBJ whole genome shotgun (WGS) entry which is preliminary data.</text>
</comment>
<accession>A0A4Y2AYJ0</accession>
<sequence>MDSFESGNDNFLCQEGPHKISLEKETRAKSRIQQTAKYYAFQCTDGRERSENYSSDETFGYCEKNSKGYAETVTVKSGKSEQKLTSG</sequence>
<protein>
    <submittedName>
        <fullName evidence="1">Uncharacterized protein</fullName>
    </submittedName>
</protein>
<name>A0A4Y2AYJ0_ARAVE</name>
<evidence type="ECO:0000313" key="2">
    <source>
        <dbReference type="Proteomes" id="UP000499080"/>
    </source>
</evidence>